<name>A0AAU9JE22_9CILI</name>
<reference evidence="2" key="1">
    <citation type="submission" date="2021-09" db="EMBL/GenBank/DDBJ databases">
        <authorList>
            <consortium name="AG Swart"/>
            <person name="Singh M."/>
            <person name="Singh A."/>
            <person name="Seah K."/>
            <person name="Emmerich C."/>
        </authorList>
    </citation>
    <scope>NUCLEOTIDE SEQUENCE</scope>
    <source>
        <strain evidence="2">ATCC30299</strain>
    </source>
</reference>
<keyword evidence="1" id="KW-0472">Membrane</keyword>
<keyword evidence="1" id="KW-1133">Transmembrane helix</keyword>
<comment type="caution">
    <text evidence="2">The sequence shown here is derived from an EMBL/GenBank/DDBJ whole genome shotgun (WGS) entry which is preliminary data.</text>
</comment>
<organism evidence="2 3">
    <name type="scientific">Blepharisma stoltei</name>
    <dbReference type="NCBI Taxonomy" id="1481888"/>
    <lineage>
        <taxon>Eukaryota</taxon>
        <taxon>Sar</taxon>
        <taxon>Alveolata</taxon>
        <taxon>Ciliophora</taxon>
        <taxon>Postciliodesmatophora</taxon>
        <taxon>Heterotrichea</taxon>
        <taxon>Heterotrichida</taxon>
        <taxon>Blepharismidae</taxon>
        <taxon>Blepharisma</taxon>
    </lineage>
</organism>
<evidence type="ECO:0000256" key="1">
    <source>
        <dbReference type="SAM" id="Phobius"/>
    </source>
</evidence>
<feature type="transmembrane region" description="Helical" evidence="1">
    <location>
        <begin position="148"/>
        <end position="169"/>
    </location>
</feature>
<gene>
    <name evidence="2" type="ORF">BSTOLATCC_MIC25178</name>
</gene>
<dbReference type="AlphaFoldDB" id="A0AAU9JE22"/>
<feature type="transmembrane region" description="Helical" evidence="1">
    <location>
        <begin position="181"/>
        <end position="207"/>
    </location>
</feature>
<proteinExistence type="predicted"/>
<accession>A0AAU9JE22</accession>
<dbReference type="EMBL" id="CAJZBQ010000024">
    <property type="protein sequence ID" value="CAG9319934.1"/>
    <property type="molecule type" value="Genomic_DNA"/>
</dbReference>
<evidence type="ECO:0000313" key="3">
    <source>
        <dbReference type="Proteomes" id="UP001162131"/>
    </source>
</evidence>
<keyword evidence="3" id="KW-1185">Reference proteome</keyword>
<evidence type="ECO:0000313" key="2">
    <source>
        <dbReference type="EMBL" id="CAG9319934.1"/>
    </source>
</evidence>
<protein>
    <recommendedName>
        <fullName evidence="4">Transmembrane protein</fullName>
    </recommendedName>
</protein>
<evidence type="ECO:0008006" key="4">
    <source>
        <dbReference type="Google" id="ProtNLM"/>
    </source>
</evidence>
<dbReference type="Proteomes" id="UP001162131">
    <property type="component" value="Unassembled WGS sequence"/>
</dbReference>
<sequence>MSTTSRREFTSLNITTRDFETLPVPISLPQPPFLSIYSLFLFECHIILSIYNETLRTFPRFLRSTILFTLLYLQASLSCLAVSLWEKSINEVAYLIVLAFWVVAVSEGTITIIGNLNRVSRKGLKSAKSTEQFVKVTRNIESRMKIRWFIIFFLCGVIFLVSASYFILFSGFSGNPCKKSALWVFILSLFIDFLIYQPILAFILSLIKWKGFELKFLHKLDSIIYKFRIWKAMNPDYV</sequence>
<feature type="transmembrane region" description="Helical" evidence="1">
    <location>
        <begin position="92"/>
        <end position="116"/>
    </location>
</feature>
<keyword evidence="1" id="KW-0812">Transmembrane</keyword>
<feature type="transmembrane region" description="Helical" evidence="1">
    <location>
        <begin position="64"/>
        <end position="86"/>
    </location>
</feature>